<dbReference type="Gene3D" id="3.40.50.1820">
    <property type="entry name" value="alpha/beta hydrolase"/>
    <property type="match status" value="1"/>
</dbReference>
<comment type="similarity">
    <text evidence="1">Belongs to the peptidase S28 family.</text>
</comment>
<evidence type="ECO:0000256" key="3">
    <source>
        <dbReference type="ARBA" id="ARBA00022729"/>
    </source>
</evidence>
<dbReference type="InterPro" id="IPR008758">
    <property type="entry name" value="Peptidase_S28"/>
</dbReference>
<feature type="signal peptide" evidence="6">
    <location>
        <begin position="1"/>
        <end position="18"/>
    </location>
</feature>
<dbReference type="PANTHER" id="PTHR11010">
    <property type="entry name" value="PROTEASE S28 PRO-X CARBOXYPEPTIDASE-RELATED"/>
    <property type="match status" value="1"/>
</dbReference>
<dbReference type="ESTHER" id="monbe-a9v719">
    <property type="family name" value="Prolylcarboxypeptidase"/>
</dbReference>
<evidence type="ECO:0000256" key="6">
    <source>
        <dbReference type="SAM" id="SignalP"/>
    </source>
</evidence>
<keyword evidence="8" id="KW-1185">Reference proteome</keyword>
<dbReference type="Gene3D" id="1.20.120.980">
    <property type="entry name" value="Serine carboxypeptidase S28, SKS domain"/>
    <property type="match status" value="1"/>
</dbReference>
<keyword evidence="3 6" id="KW-0732">Signal</keyword>
<dbReference type="SUPFAM" id="SSF53474">
    <property type="entry name" value="alpha/beta-Hydrolases"/>
    <property type="match status" value="1"/>
</dbReference>
<feature type="chain" id="PRO_5002745202" description="Lysosomal Pro-X carboxypeptidase" evidence="6">
    <location>
        <begin position="19"/>
        <end position="508"/>
    </location>
</feature>
<name>A9V719_MONBE</name>
<sequence>MIAAVLALSLLAAATTSAATTPTSNNCTELTFEQTIDHFNWGAPLGQAQTTFQQRYFVYDKYYKPGSGALFVYFGNEDDITLYINHTGLMWENAKDFGAYLIFIEHRYYGKSQPFSPGTAGCMNWLTSEQAMADYAVLLRWFKATHQMEDVPTIGFGGSYGGMLAAWFRRKFPDVVDGVISASAPIWAFANLTPAYDDDGFAQIVTNDATPASGAAAACAANFKQGQKLIIDTASSAAGLANLTSIFRLCNPLQSLNDAYSLLYWVQEPWSYMAMGNFPYPSSYLLHGLGMLPAWPVRVACESLADSSLPDQPPDLLDAMRAALDIYYNYTHAETCYDLSDAPETATLMRPRKAFLRQQGTLGGPEACTGDWDYQYCTEMVMPSTQGTDKDMFWPLEKFDLASLTASCQSTWGVKPRQNWATTYLASKDLTDLTNVVFSNGHYDPWRAGGVVQNVSDSVVSIIIPSGAHHIDLMFSTPEDPEDVTVARAFEVSHMRRWVDQKLKARRH</sequence>
<dbReference type="GO" id="GO:0070008">
    <property type="term" value="F:serine-type exopeptidase activity"/>
    <property type="evidence" value="ECO:0007669"/>
    <property type="project" value="InterPro"/>
</dbReference>
<keyword evidence="4" id="KW-0378">Hydrolase</keyword>
<dbReference type="InterPro" id="IPR042269">
    <property type="entry name" value="Ser_carbopepase_S28_SKS"/>
</dbReference>
<dbReference type="InterPro" id="IPR029058">
    <property type="entry name" value="AB_hydrolase_fold"/>
</dbReference>
<dbReference type="AlphaFoldDB" id="A9V719"/>
<evidence type="ECO:0000313" key="7">
    <source>
        <dbReference type="EMBL" id="EDQ86644.1"/>
    </source>
</evidence>
<dbReference type="FunFam" id="1.20.120.980:FF:000007">
    <property type="entry name" value="Predicted protein"/>
    <property type="match status" value="1"/>
</dbReference>
<dbReference type="FunCoup" id="A9V719">
    <property type="interactions" value="614"/>
</dbReference>
<dbReference type="eggNOG" id="KOG2183">
    <property type="taxonomic scope" value="Eukaryota"/>
</dbReference>
<dbReference type="OMA" id="IMWDLAP"/>
<dbReference type="Pfam" id="PF05577">
    <property type="entry name" value="Peptidase_S28"/>
    <property type="match status" value="1"/>
</dbReference>
<dbReference type="KEGG" id="mbr:MONBRDRAFT_10725"/>
<dbReference type="GeneID" id="5893780"/>
<accession>A9V719</accession>
<dbReference type="GO" id="GO:0008239">
    <property type="term" value="F:dipeptidyl-peptidase activity"/>
    <property type="evidence" value="ECO:0000318"/>
    <property type="project" value="GO_Central"/>
</dbReference>
<reference evidence="7 8" key="1">
    <citation type="journal article" date="2008" name="Nature">
        <title>The genome of the choanoflagellate Monosiga brevicollis and the origin of metazoans.</title>
        <authorList>
            <consortium name="JGI Sequencing"/>
            <person name="King N."/>
            <person name="Westbrook M.J."/>
            <person name="Young S.L."/>
            <person name="Kuo A."/>
            <person name="Abedin M."/>
            <person name="Chapman J."/>
            <person name="Fairclough S."/>
            <person name="Hellsten U."/>
            <person name="Isogai Y."/>
            <person name="Letunic I."/>
            <person name="Marr M."/>
            <person name="Pincus D."/>
            <person name="Putnam N."/>
            <person name="Rokas A."/>
            <person name="Wright K.J."/>
            <person name="Zuzow R."/>
            <person name="Dirks W."/>
            <person name="Good M."/>
            <person name="Goodstein D."/>
            <person name="Lemons D."/>
            <person name="Li W."/>
            <person name="Lyons J.B."/>
            <person name="Morris A."/>
            <person name="Nichols S."/>
            <person name="Richter D.J."/>
            <person name="Salamov A."/>
            <person name="Bork P."/>
            <person name="Lim W.A."/>
            <person name="Manning G."/>
            <person name="Miller W.T."/>
            <person name="McGinnis W."/>
            <person name="Shapiro H."/>
            <person name="Tjian R."/>
            <person name="Grigoriev I.V."/>
            <person name="Rokhsar D."/>
        </authorList>
    </citation>
    <scope>NUCLEOTIDE SEQUENCE [LARGE SCALE GENOMIC DNA]</scope>
    <source>
        <strain evidence="8">MX1 / ATCC 50154</strain>
    </source>
</reference>
<evidence type="ECO:0000256" key="1">
    <source>
        <dbReference type="ARBA" id="ARBA00011079"/>
    </source>
</evidence>
<protein>
    <recommendedName>
        <fullName evidence="9">Lysosomal Pro-X carboxypeptidase</fullName>
    </recommendedName>
</protein>
<dbReference type="InParanoid" id="A9V719"/>
<proteinExistence type="inferred from homology"/>
<evidence type="ECO:0000256" key="5">
    <source>
        <dbReference type="ARBA" id="ARBA00023180"/>
    </source>
</evidence>
<dbReference type="PANTHER" id="PTHR11010:SF38">
    <property type="entry name" value="LYSOSOMAL PRO-X CARBOXYPEPTIDASE"/>
    <property type="match status" value="1"/>
</dbReference>
<organism evidence="7 8">
    <name type="scientific">Monosiga brevicollis</name>
    <name type="common">Choanoflagellate</name>
    <dbReference type="NCBI Taxonomy" id="81824"/>
    <lineage>
        <taxon>Eukaryota</taxon>
        <taxon>Choanoflagellata</taxon>
        <taxon>Craspedida</taxon>
        <taxon>Salpingoecidae</taxon>
        <taxon>Monosiga</taxon>
    </lineage>
</organism>
<evidence type="ECO:0000313" key="8">
    <source>
        <dbReference type="Proteomes" id="UP000001357"/>
    </source>
</evidence>
<evidence type="ECO:0000256" key="4">
    <source>
        <dbReference type="ARBA" id="ARBA00022801"/>
    </source>
</evidence>
<dbReference type="RefSeq" id="XP_001748480.1">
    <property type="nucleotide sequence ID" value="XM_001748428.1"/>
</dbReference>
<evidence type="ECO:0008006" key="9">
    <source>
        <dbReference type="Google" id="ProtNLM"/>
    </source>
</evidence>
<keyword evidence="2" id="KW-0645">Protease</keyword>
<dbReference type="Proteomes" id="UP000001357">
    <property type="component" value="Unassembled WGS sequence"/>
</dbReference>
<gene>
    <name evidence="7" type="ORF">MONBRDRAFT_10725</name>
</gene>
<dbReference type="EMBL" id="CH991564">
    <property type="protein sequence ID" value="EDQ86644.1"/>
    <property type="molecule type" value="Genomic_DNA"/>
</dbReference>
<dbReference type="SMR" id="A9V719"/>
<keyword evidence="5" id="KW-0325">Glycoprotein</keyword>
<evidence type="ECO:0000256" key="2">
    <source>
        <dbReference type="ARBA" id="ARBA00022670"/>
    </source>
</evidence>
<dbReference type="GO" id="GO:0006508">
    <property type="term" value="P:proteolysis"/>
    <property type="evidence" value="ECO:0007669"/>
    <property type="project" value="UniProtKB-KW"/>
</dbReference>